<name>A0A7L4ZPK3_9FLAO</name>
<protein>
    <submittedName>
        <fullName evidence="1">Uncharacterized protein</fullName>
    </submittedName>
</protein>
<dbReference type="AlphaFoldDB" id="A0A7L4ZPK3"/>
<accession>A0A7L4ZPK3</accession>
<dbReference type="RefSeq" id="WP_160131099.1">
    <property type="nucleotide sequence ID" value="NZ_CP019288.1"/>
</dbReference>
<reference evidence="1 2" key="1">
    <citation type="journal article" date="2013" name="Int. J. Syst. Evol. Microbiol.">
        <title>Kordia antarctica sp. nov., isolated from Antarctic seawater.</title>
        <authorList>
            <person name="Baek K."/>
            <person name="Choi A."/>
            <person name="Kang I."/>
            <person name="Lee K."/>
            <person name="Cho J.C."/>
        </authorList>
    </citation>
    <scope>NUCLEOTIDE SEQUENCE [LARGE SCALE GENOMIC DNA]</scope>
    <source>
        <strain evidence="1 2">IMCC3317</strain>
    </source>
</reference>
<dbReference type="KEGG" id="kan:IMCC3317_39480"/>
<gene>
    <name evidence="1" type="ORF">IMCC3317_39480</name>
</gene>
<keyword evidence="2" id="KW-1185">Reference proteome</keyword>
<sequence>MKKKTNYLQLNKKQISILNQSSVTGGRGHSSQCPVVTVQITRCYGANQCQKWPSQD</sequence>
<organism evidence="1 2">
    <name type="scientific">Kordia antarctica</name>
    <dbReference type="NCBI Taxonomy" id="1218801"/>
    <lineage>
        <taxon>Bacteria</taxon>
        <taxon>Pseudomonadati</taxon>
        <taxon>Bacteroidota</taxon>
        <taxon>Flavobacteriia</taxon>
        <taxon>Flavobacteriales</taxon>
        <taxon>Flavobacteriaceae</taxon>
        <taxon>Kordia</taxon>
    </lineage>
</organism>
<proteinExistence type="predicted"/>
<evidence type="ECO:0000313" key="2">
    <source>
        <dbReference type="Proteomes" id="UP000464657"/>
    </source>
</evidence>
<dbReference type="OrthoDB" id="1449830at2"/>
<dbReference type="EMBL" id="CP019288">
    <property type="protein sequence ID" value="QHI38555.1"/>
    <property type="molecule type" value="Genomic_DNA"/>
</dbReference>
<dbReference type="Proteomes" id="UP000464657">
    <property type="component" value="Chromosome"/>
</dbReference>
<evidence type="ECO:0000313" key="1">
    <source>
        <dbReference type="EMBL" id="QHI38555.1"/>
    </source>
</evidence>